<dbReference type="GO" id="GO:0005886">
    <property type="term" value="C:plasma membrane"/>
    <property type="evidence" value="ECO:0007669"/>
    <property type="project" value="UniProtKB-ARBA"/>
</dbReference>
<dbReference type="STRING" id="155865.SAMN05216515_12011"/>
<accession>A0A1I7HKX5</accession>
<evidence type="ECO:0000313" key="8">
    <source>
        <dbReference type="EMBL" id="SFU61345.1"/>
    </source>
</evidence>
<evidence type="ECO:0000256" key="2">
    <source>
        <dbReference type="ARBA" id="ARBA00008821"/>
    </source>
</evidence>
<dbReference type="Pfam" id="PF00860">
    <property type="entry name" value="Xan_ur_permease"/>
    <property type="match status" value="1"/>
</dbReference>
<evidence type="ECO:0000256" key="3">
    <source>
        <dbReference type="ARBA" id="ARBA00022448"/>
    </source>
</evidence>
<feature type="transmembrane region" description="Helical" evidence="7">
    <location>
        <begin position="186"/>
        <end position="204"/>
    </location>
</feature>
<dbReference type="EMBL" id="FPBT01000019">
    <property type="protein sequence ID" value="SFU61345.1"/>
    <property type="molecule type" value="Genomic_DNA"/>
</dbReference>
<dbReference type="NCBIfam" id="TIGR00801">
    <property type="entry name" value="ncs2"/>
    <property type="match status" value="1"/>
</dbReference>
<dbReference type="Proteomes" id="UP000198817">
    <property type="component" value="Unassembled WGS sequence"/>
</dbReference>
<feature type="transmembrane region" description="Helical" evidence="7">
    <location>
        <begin position="98"/>
        <end position="117"/>
    </location>
</feature>
<feature type="transmembrane region" description="Helical" evidence="7">
    <location>
        <begin position="211"/>
        <end position="228"/>
    </location>
</feature>
<evidence type="ECO:0000256" key="7">
    <source>
        <dbReference type="SAM" id="Phobius"/>
    </source>
</evidence>
<feature type="transmembrane region" description="Helical" evidence="7">
    <location>
        <begin position="148"/>
        <end position="166"/>
    </location>
</feature>
<feature type="transmembrane region" description="Helical" evidence="7">
    <location>
        <begin position="72"/>
        <end position="91"/>
    </location>
</feature>
<feature type="transmembrane region" description="Helical" evidence="7">
    <location>
        <begin position="123"/>
        <end position="141"/>
    </location>
</feature>
<dbReference type="GO" id="GO:0042907">
    <property type="term" value="F:xanthine transmembrane transporter activity"/>
    <property type="evidence" value="ECO:0007669"/>
    <property type="project" value="TreeGrafter"/>
</dbReference>
<name>A0A1I7HKX5_9FIRM</name>
<feature type="transmembrane region" description="Helical" evidence="7">
    <location>
        <begin position="395"/>
        <end position="418"/>
    </location>
</feature>
<dbReference type="InterPro" id="IPR006042">
    <property type="entry name" value="Xan_ur_permease"/>
</dbReference>
<comment type="subcellular location">
    <subcellularLocation>
        <location evidence="1">Membrane</location>
        <topology evidence="1">Multi-pass membrane protein</topology>
    </subcellularLocation>
</comment>
<dbReference type="NCBIfam" id="NF037981">
    <property type="entry name" value="NCS2_1"/>
    <property type="match status" value="1"/>
</dbReference>
<dbReference type="PANTHER" id="PTHR42810:SF2">
    <property type="entry name" value="PURINE PERMEASE C1399.01C-RELATED"/>
    <property type="match status" value="1"/>
</dbReference>
<dbReference type="PROSITE" id="PS01116">
    <property type="entry name" value="XANTH_URACIL_PERMASE"/>
    <property type="match status" value="1"/>
</dbReference>
<dbReference type="PANTHER" id="PTHR42810">
    <property type="entry name" value="PURINE PERMEASE C1399.01C-RELATED"/>
    <property type="match status" value="1"/>
</dbReference>
<organism evidence="8 9">
    <name type="scientific">Eubacterium pyruvativorans</name>
    <dbReference type="NCBI Taxonomy" id="155865"/>
    <lineage>
        <taxon>Bacteria</taxon>
        <taxon>Bacillati</taxon>
        <taxon>Bacillota</taxon>
        <taxon>Clostridia</taxon>
        <taxon>Eubacteriales</taxon>
        <taxon>Eubacteriaceae</taxon>
        <taxon>Eubacterium</taxon>
    </lineage>
</organism>
<keyword evidence="4 7" id="KW-0812">Transmembrane</keyword>
<feature type="transmembrane region" description="Helical" evidence="7">
    <location>
        <begin position="424"/>
        <end position="445"/>
    </location>
</feature>
<protein>
    <submittedName>
        <fullName evidence="8">Nucleobase:cation symporter-2, NCS2 family</fullName>
    </submittedName>
</protein>
<dbReference type="AlphaFoldDB" id="A0A1I7HKX5"/>
<feature type="transmembrane region" description="Helical" evidence="7">
    <location>
        <begin position="42"/>
        <end position="60"/>
    </location>
</feature>
<evidence type="ECO:0000256" key="4">
    <source>
        <dbReference type="ARBA" id="ARBA00022692"/>
    </source>
</evidence>
<keyword evidence="3" id="KW-0813">Transport</keyword>
<gene>
    <name evidence="8" type="ORF">SAMN05216508_11913</name>
</gene>
<dbReference type="InterPro" id="IPR006043">
    <property type="entry name" value="NCS2"/>
</dbReference>
<keyword evidence="5 7" id="KW-1133">Transmembrane helix</keyword>
<comment type="similarity">
    <text evidence="2">Belongs to the nucleobase:cation symporter-2 (NCS2) (TC 2.A.40) family.</text>
</comment>
<keyword evidence="6 7" id="KW-0472">Membrane</keyword>
<keyword evidence="9" id="KW-1185">Reference proteome</keyword>
<evidence type="ECO:0000256" key="5">
    <source>
        <dbReference type="ARBA" id="ARBA00022989"/>
    </source>
</evidence>
<evidence type="ECO:0000256" key="1">
    <source>
        <dbReference type="ARBA" id="ARBA00004141"/>
    </source>
</evidence>
<sequence>MFLPLKTERKDFMSSHSSIENIYRLDGRVPVGKAIPFGLQHVLAMFVANLTPITMIAASARPALSPAEIGMLLQNAMFVAGIATLIQLYPLWRVGSGLPIVMGISFTFVAVLGSVAANYGYPAVIGAVLAGGIFEGTLGLFAKYWRRLISPIVAATVVTSIGYSLFSVGARSFGGGYGKDFGSPKNLIIATVTLLVCLLWTSLMKGYKKQLSILAGLIVGYILAVILGKVDLSQILSGGIVAFPHLMPYKPEFHGSAIFSTCIIFLVSAAETIGDTTALVNAGLKRDIRTKEIAGSIACDGYASAISSLFGTPPVTSFSQNVGLINMTGVVNRFTLMTGACVMIVAGLLPPVGNFFASLPQAVLGGCTIMMFGTILTSGIQMIAKCGFSQRNITIASLSLAVGIGFTTSGETGIWHAFPELARSVFANNVVAVVFLIAIFLNLVLPKDMDIRREEVSGSRNEKPEQ</sequence>
<evidence type="ECO:0000256" key="6">
    <source>
        <dbReference type="ARBA" id="ARBA00023136"/>
    </source>
</evidence>
<proteinExistence type="inferred from homology"/>
<evidence type="ECO:0000313" key="9">
    <source>
        <dbReference type="Proteomes" id="UP000198817"/>
    </source>
</evidence>
<feature type="transmembrane region" description="Helical" evidence="7">
    <location>
        <begin position="362"/>
        <end position="383"/>
    </location>
</feature>
<feature type="transmembrane region" description="Helical" evidence="7">
    <location>
        <begin position="257"/>
        <end position="280"/>
    </location>
</feature>
<feature type="transmembrane region" description="Helical" evidence="7">
    <location>
        <begin position="334"/>
        <end position="356"/>
    </location>
</feature>
<reference evidence="8 9" key="1">
    <citation type="submission" date="2016-10" db="EMBL/GenBank/DDBJ databases">
        <authorList>
            <person name="de Groot N.N."/>
        </authorList>
    </citation>
    <scope>NUCLEOTIDE SEQUENCE [LARGE SCALE GENOMIC DNA]</scope>
    <source>
        <strain evidence="8 9">KHGC13</strain>
    </source>
</reference>